<evidence type="ECO:0000313" key="4">
    <source>
        <dbReference type="Proteomes" id="UP001596060"/>
    </source>
</evidence>
<dbReference type="EMBL" id="JBHSLU010000127">
    <property type="protein sequence ID" value="MFC5508936.1"/>
    <property type="molecule type" value="Genomic_DNA"/>
</dbReference>
<gene>
    <name evidence="3" type="ORF">ACFPN9_27265</name>
</gene>
<dbReference type="CDD" id="cd06661">
    <property type="entry name" value="GGCT_like"/>
    <property type="match status" value="1"/>
</dbReference>
<sequence>MARETDGKGQPRGFGESDLWVFGYGSLIWRPGFAFEESVPARLHGYHRSLCIFSHVHRGTPERPGLVLGLDRGGICRGLAFRVAADRAQETVAYLRAREQATAVYVERLMPVRLQDGRHVTALVYVADRKHLQYAGRLPREQQLELVRHGRGSSGENPDYVLLTDEHLRKMGICDPVLAGLAQALAPGAAPRPKL</sequence>
<dbReference type="Proteomes" id="UP001596060">
    <property type="component" value="Unassembled WGS sequence"/>
</dbReference>
<dbReference type="InterPro" id="IPR006840">
    <property type="entry name" value="ChaC"/>
</dbReference>
<evidence type="ECO:0000313" key="3">
    <source>
        <dbReference type="EMBL" id="MFC5508936.1"/>
    </source>
</evidence>
<dbReference type="PANTHER" id="PTHR12192:SF2">
    <property type="entry name" value="GLUTATHIONE-SPECIFIC GAMMA-GLUTAMYLCYCLOTRANSFERASE 2"/>
    <property type="match status" value="1"/>
</dbReference>
<dbReference type="InterPro" id="IPR036568">
    <property type="entry name" value="GGCT-like_sf"/>
</dbReference>
<accession>A0ABW0P8F9</accession>
<dbReference type="RefSeq" id="WP_245282310.1">
    <property type="nucleotide sequence ID" value="NZ_JBHSLU010000127.1"/>
</dbReference>
<keyword evidence="2" id="KW-0456">Lyase</keyword>
<proteinExistence type="predicted"/>
<dbReference type="PANTHER" id="PTHR12192">
    <property type="entry name" value="CATION TRANSPORT PROTEIN CHAC-RELATED"/>
    <property type="match status" value="1"/>
</dbReference>
<dbReference type="Pfam" id="PF04752">
    <property type="entry name" value="ChaC"/>
    <property type="match status" value="1"/>
</dbReference>
<name>A0ABW0P8F9_9HYPH</name>
<dbReference type="SUPFAM" id="SSF110857">
    <property type="entry name" value="Gamma-glutamyl cyclotransferase-like"/>
    <property type="match status" value="1"/>
</dbReference>
<evidence type="ECO:0000256" key="1">
    <source>
        <dbReference type="ARBA" id="ARBA00012344"/>
    </source>
</evidence>
<dbReference type="Gene3D" id="3.10.490.10">
    <property type="entry name" value="Gamma-glutamyl cyclotransferase-like"/>
    <property type="match status" value="1"/>
</dbReference>
<organism evidence="3 4">
    <name type="scientific">Bosea massiliensis</name>
    <dbReference type="NCBI Taxonomy" id="151419"/>
    <lineage>
        <taxon>Bacteria</taxon>
        <taxon>Pseudomonadati</taxon>
        <taxon>Pseudomonadota</taxon>
        <taxon>Alphaproteobacteria</taxon>
        <taxon>Hyphomicrobiales</taxon>
        <taxon>Boseaceae</taxon>
        <taxon>Bosea</taxon>
    </lineage>
</organism>
<comment type="caution">
    <text evidence="3">The sequence shown here is derived from an EMBL/GenBank/DDBJ whole genome shotgun (WGS) entry which is preliminary data.</text>
</comment>
<keyword evidence="4" id="KW-1185">Reference proteome</keyword>
<protein>
    <recommendedName>
        <fullName evidence="1">glutathione-specific gamma-glutamylcyclotransferase</fullName>
        <ecNumber evidence="1">4.3.2.7</ecNumber>
    </recommendedName>
</protein>
<reference evidence="4" key="1">
    <citation type="journal article" date="2019" name="Int. J. Syst. Evol. Microbiol.">
        <title>The Global Catalogue of Microorganisms (GCM) 10K type strain sequencing project: providing services to taxonomists for standard genome sequencing and annotation.</title>
        <authorList>
            <consortium name="The Broad Institute Genomics Platform"/>
            <consortium name="The Broad Institute Genome Sequencing Center for Infectious Disease"/>
            <person name="Wu L."/>
            <person name="Ma J."/>
        </authorList>
    </citation>
    <scope>NUCLEOTIDE SEQUENCE [LARGE SCALE GENOMIC DNA]</scope>
    <source>
        <strain evidence="4">CCUG 43117</strain>
    </source>
</reference>
<dbReference type="InterPro" id="IPR013024">
    <property type="entry name" value="GGCT-like"/>
</dbReference>
<dbReference type="EC" id="4.3.2.7" evidence="1"/>
<evidence type="ECO:0000256" key="2">
    <source>
        <dbReference type="ARBA" id="ARBA00023239"/>
    </source>
</evidence>